<reference evidence="1 2" key="1">
    <citation type="journal article" date="2017" name="Int. J. Syst. Evol. Microbiol.">
        <title>Rouxiella badensis sp. nov. and Rouxiella silvae sp. nov. isolated from peat bog soil in Germany and emendation of the genus description.</title>
        <authorList>
            <person name="Le Fleche-Mateos A."/>
            <person name="Kugler J.H."/>
            <person name="Hansen S.H."/>
            <person name="Syldatk C."/>
            <person name="Hausmann R."/>
            <person name="Lomprez F."/>
            <person name="Vandenbogaert M."/>
            <person name="Manuguerra J.C."/>
            <person name="Grimont P.A."/>
        </authorList>
    </citation>
    <scope>NUCLEOTIDE SEQUENCE [LARGE SCALE GENOMIC DNA]</scope>
    <source>
        <strain evidence="1 2">DSM 100043</strain>
    </source>
</reference>
<name>A0A1X0WKR2_9GAMM</name>
<dbReference type="SUPFAM" id="SSF53448">
    <property type="entry name" value="Nucleotide-diphospho-sugar transferases"/>
    <property type="match status" value="1"/>
</dbReference>
<protein>
    <submittedName>
        <fullName evidence="1">Glycosyl transferase</fullName>
    </submittedName>
</protein>
<comment type="caution">
    <text evidence="1">The sequence shown here is derived from an EMBL/GenBank/DDBJ whole genome shotgun (WGS) entry which is preliminary data.</text>
</comment>
<dbReference type="EMBL" id="MRWE01000001">
    <property type="protein sequence ID" value="ORJ27354.1"/>
    <property type="molecule type" value="Genomic_DNA"/>
</dbReference>
<dbReference type="InterPro" id="IPR029044">
    <property type="entry name" value="Nucleotide-diphossugar_trans"/>
</dbReference>
<dbReference type="Proteomes" id="UP000192536">
    <property type="component" value="Unassembled WGS sequence"/>
</dbReference>
<dbReference type="STRING" id="1646377.BS640_00050"/>
<accession>A0A1X0WKR2</accession>
<evidence type="ECO:0000313" key="2">
    <source>
        <dbReference type="Proteomes" id="UP000192536"/>
    </source>
</evidence>
<dbReference type="GO" id="GO:0016740">
    <property type="term" value="F:transferase activity"/>
    <property type="evidence" value="ECO:0007669"/>
    <property type="project" value="UniProtKB-KW"/>
</dbReference>
<keyword evidence="2" id="KW-1185">Reference proteome</keyword>
<proteinExistence type="predicted"/>
<dbReference type="GeneID" id="93566922"/>
<keyword evidence="1" id="KW-0808">Transferase</keyword>
<evidence type="ECO:0000313" key="1">
    <source>
        <dbReference type="EMBL" id="ORJ27354.1"/>
    </source>
</evidence>
<dbReference type="Gene3D" id="3.90.550.10">
    <property type="entry name" value="Spore Coat Polysaccharide Biosynthesis Protein SpsA, Chain A"/>
    <property type="match status" value="1"/>
</dbReference>
<dbReference type="RefSeq" id="WP_084911500.1">
    <property type="nucleotide sequence ID" value="NZ_CAUQAZ010000111.1"/>
</dbReference>
<sequence>MLPSSHVARIFVGCDPNDCDLEQMMVLEYSLRKHSSIPIEIEWMRLSRNPDSFWYSDGKGSGWTTDRWATPFSAFRWGIPAYCNFEGRALYLDADIMFMSDVAEMWNHPIGGGRAILASGAGRELRLGELVWDCAAAKAVVPDIHQLHRDPLGHKKLQNFFEENPHKVQPLGAEYSNIDGDDIPLEQLKAVHYSKMDTQFSHQFSLPRLQAEQKGHWFDGRIEPHPRQELADVFEQYYHEAIAAGYSIDDYRNPEVFGEFNKQSQNTSGNKKRKPLLKRLFGSLVS</sequence>
<gene>
    <name evidence="1" type="ORF">BS640_00050</name>
</gene>
<organism evidence="1 2">
    <name type="scientific">Rouxiella badensis</name>
    <dbReference type="NCBI Taxonomy" id="1646377"/>
    <lineage>
        <taxon>Bacteria</taxon>
        <taxon>Pseudomonadati</taxon>
        <taxon>Pseudomonadota</taxon>
        <taxon>Gammaproteobacteria</taxon>
        <taxon>Enterobacterales</taxon>
        <taxon>Yersiniaceae</taxon>
        <taxon>Rouxiella</taxon>
    </lineage>
</organism>
<dbReference type="AlphaFoldDB" id="A0A1X0WKR2"/>